<dbReference type="PANTHER" id="PTHR11069:SF23">
    <property type="entry name" value="LYSOSOMAL ACID GLUCOSYLCERAMIDASE"/>
    <property type="match status" value="1"/>
</dbReference>
<accession>A0ABP0N8Q1</accession>
<keyword evidence="3" id="KW-0378">Hydrolase</keyword>
<sequence length="143" mass="15458">MLHSGGFHPHGRLSPLSGPGALSRGSVWVGPGVALGHEWLGVGGSFTEASAVTWRKLTERRRQEIITAYFHPSSGLGFNLGRVPIGSCDSSLENWTCGDISEGAALDGTPPSRRMLKGDMDLKGFSLERYEEPKRRGKPRASR</sequence>
<evidence type="ECO:0000259" key="4">
    <source>
        <dbReference type="Pfam" id="PF02055"/>
    </source>
</evidence>
<dbReference type="SUPFAM" id="SSF51445">
    <property type="entry name" value="(Trans)glycosidases"/>
    <property type="match status" value="1"/>
</dbReference>
<evidence type="ECO:0000313" key="6">
    <source>
        <dbReference type="Proteomes" id="UP001642484"/>
    </source>
</evidence>
<proteinExistence type="inferred from homology"/>
<dbReference type="InterPro" id="IPR033453">
    <property type="entry name" value="Glyco_hydro_30_TIM-barrel"/>
</dbReference>
<evidence type="ECO:0000256" key="1">
    <source>
        <dbReference type="ARBA" id="ARBA00005382"/>
    </source>
</evidence>
<dbReference type="InterPro" id="IPR001139">
    <property type="entry name" value="Glyco_hydro_30"/>
</dbReference>
<name>A0ABP0N8Q1_9DINO</name>
<dbReference type="PANTHER" id="PTHR11069">
    <property type="entry name" value="GLUCOSYLCERAMIDASE"/>
    <property type="match status" value="1"/>
</dbReference>
<keyword evidence="6" id="KW-1185">Reference proteome</keyword>
<evidence type="ECO:0000256" key="3">
    <source>
        <dbReference type="ARBA" id="ARBA00022801"/>
    </source>
</evidence>
<feature type="domain" description="Glycosyl hydrolase family 30 TIM-barrel" evidence="4">
    <location>
        <begin position="41"/>
        <end position="103"/>
    </location>
</feature>
<comment type="caution">
    <text evidence="5">The sequence shown here is derived from an EMBL/GenBank/DDBJ whole genome shotgun (WGS) entry which is preliminary data.</text>
</comment>
<dbReference type="Pfam" id="PF02055">
    <property type="entry name" value="Glyco_hydro_30"/>
    <property type="match status" value="1"/>
</dbReference>
<reference evidence="5 6" key="1">
    <citation type="submission" date="2024-02" db="EMBL/GenBank/DDBJ databases">
        <authorList>
            <person name="Chen Y."/>
            <person name="Shah S."/>
            <person name="Dougan E. K."/>
            <person name="Thang M."/>
            <person name="Chan C."/>
        </authorList>
    </citation>
    <scope>NUCLEOTIDE SEQUENCE [LARGE SCALE GENOMIC DNA]</scope>
</reference>
<evidence type="ECO:0000256" key="2">
    <source>
        <dbReference type="ARBA" id="ARBA00022729"/>
    </source>
</evidence>
<protein>
    <recommendedName>
        <fullName evidence="4">Glycosyl hydrolase family 30 TIM-barrel domain-containing protein</fullName>
    </recommendedName>
</protein>
<dbReference type="InterPro" id="IPR017853">
    <property type="entry name" value="GH"/>
</dbReference>
<keyword evidence="2" id="KW-0732">Signal</keyword>
<organism evidence="5 6">
    <name type="scientific">Durusdinium trenchii</name>
    <dbReference type="NCBI Taxonomy" id="1381693"/>
    <lineage>
        <taxon>Eukaryota</taxon>
        <taxon>Sar</taxon>
        <taxon>Alveolata</taxon>
        <taxon>Dinophyceae</taxon>
        <taxon>Suessiales</taxon>
        <taxon>Symbiodiniaceae</taxon>
        <taxon>Durusdinium</taxon>
    </lineage>
</organism>
<dbReference type="Proteomes" id="UP001642484">
    <property type="component" value="Unassembled WGS sequence"/>
</dbReference>
<dbReference type="EMBL" id="CAXAMN010021473">
    <property type="protein sequence ID" value="CAK9059969.1"/>
    <property type="molecule type" value="Genomic_DNA"/>
</dbReference>
<comment type="similarity">
    <text evidence="1">Belongs to the glycosyl hydrolase 30 family.</text>
</comment>
<gene>
    <name evidence="5" type="ORF">CCMP2556_LOCUS29506</name>
</gene>
<evidence type="ECO:0000313" key="5">
    <source>
        <dbReference type="EMBL" id="CAK9059969.1"/>
    </source>
</evidence>
<dbReference type="Gene3D" id="3.20.20.80">
    <property type="entry name" value="Glycosidases"/>
    <property type="match status" value="1"/>
</dbReference>